<accession>A0A3R7FFN6</accession>
<gene>
    <name evidence="1" type="ORF">CSKR_110389</name>
</gene>
<comment type="caution">
    <text evidence="1">The sequence shown here is derived from an EMBL/GenBank/DDBJ whole genome shotgun (WGS) entry which is preliminary data.</text>
</comment>
<proteinExistence type="predicted"/>
<reference evidence="1 2" key="1">
    <citation type="journal article" date="2018" name="Biotechnol. Adv.">
        <title>Improved genomic resources and new bioinformatic workflow for the carcinogenic parasite Clonorchis sinensis: Biotechnological implications.</title>
        <authorList>
            <person name="Wang D."/>
            <person name="Korhonen P.K."/>
            <person name="Gasser R.B."/>
            <person name="Young N.D."/>
        </authorList>
    </citation>
    <scope>NUCLEOTIDE SEQUENCE [LARGE SCALE GENOMIC DNA]</scope>
    <source>
        <strain evidence="1">Cs-k2</strain>
    </source>
</reference>
<keyword evidence="2" id="KW-1185">Reference proteome</keyword>
<dbReference type="AlphaFoldDB" id="A0A3R7FFN6"/>
<dbReference type="Proteomes" id="UP000286415">
    <property type="component" value="Unassembled WGS sequence"/>
</dbReference>
<feature type="non-terminal residue" evidence="1">
    <location>
        <position position="85"/>
    </location>
</feature>
<evidence type="ECO:0000313" key="1">
    <source>
        <dbReference type="EMBL" id="KAG5443459.1"/>
    </source>
</evidence>
<organism evidence="1 2">
    <name type="scientific">Clonorchis sinensis</name>
    <name type="common">Chinese liver fluke</name>
    <dbReference type="NCBI Taxonomy" id="79923"/>
    <lineage>
        <taxon>Eukaryota</taxon>
        <taxon>Metazoa</taxon>
        <taxon>Spiralia</taxon>
        <taxon>Lophotrochozoa</taxon>
        <taxon>Platyhelminthes</taxon>
        <taxon>Trematoda</taxon>
        <taxon>Digenea</taxon>
        <taxon>Opisthorchiida</taxon>
        <taxon>Opisthorchiata</taxon>
        <taxon>Opisthorchiidae</taxon>
        <taxon>Clonorchis</taxon>
    </lineage>
</organism>
<dbReference type="InParanoid" id="A0A3R7FFN6"/>
<reference evidence="1 2" key="2">
    <citation type="journal article" date="2021" name="Genomics">
        <title>High-quality reference genome for Clonorchis sinensis.</title>
        <authorList>
            <person name="Young N.D."/>
            <person name="Stroehlein A.J."/>
            <person name="Kinkar L."/>
            <person name="Wang T."/>
            <person name="Sohn W.M."/>
            <person name="Chang B.C.H."/>
            <person name="Kaur P."/>
            <person name="Weisz D."/>
            <person name="Dudchenko O."/>
            <person name="Aiden E.L."/>
            <person name="Korhonen P.K."/>
            <person name="Gasser R.B."/>
        </authorList>
    </citation>
    <scope>NUCLEOTIDE SEQUENCE [LARGE SCALE GENOMIC DNA]</scope>
    <source>
        <strain evidence="1">Cs-k2</strain>
    </source>
</reference>
<protein>
    <submittedName>
        <fullName evidence="1">Uncharacterized protein</fullName>
    </submittedName>
</protein>
<feature type="non-terminal residue" evidence="1">
    <location>
        <position position="1"/>
    </location>
</feature>
<sequence>LINVICVVCQKSGACNPKKVRAIFLFVFVSVAAQARERNDKDLIKTESTGSYRNDKGLHSLDLVMMFVQQTNQMHGIFTGVEQAF</sequence>
<dbReference type="EMBL" id="NIRI02000056">
    <property type="protein sequence ID" value="KAG5443459.1"/>
    <property type="molecule type" value="Genomic_DNA"/>
</dbReference>
<name>A0A3R7FFN6_CLOSI</name>
<evidence type="ECO:0000313" key="2">
    <source>
        <dbReference type="Proteomes" id="UP000286415"/>
    </source>
</evidence>